<dbReference type="STRING" id="337451.A0A3S3QPN9"/>
<dbReference type="GO" id="GO:0022857">
    <property type="term" value="F:transmembrane transporter activity"/>
    <property type="evidence" value="ECO:0007669"/>
    <property type="project" value="InterPro"/>
</dbReference>
<feature type="compositionally biased region" description="Polar residues" evidence="5">
    <location>
        <begin position="1"/>
        <end position="20"/>
    </location>
</feature>
<reference evidence="8 9" key="1">
    <citation type="journal article" date="2019" name="Nat. Plants">
        <title>Stout camphor tree genome fills gaps in understanding of flowering plant genome evolution.</title>
        <authorList>
            <person name="Chaw S.M."/>
            <person name="Liu Y.C."/>
            <person name="Wu Y.W."/>
            <person name="Wang H.Y."/>
            <person name="Lin C.I."/>
            <person name="Wu C.S."/>
            <person name="Ke H.M."/>
            <person name="Chang L.Y."/>
            <person name="Hsu C.Y."/>
            <person name="Yang H.T."/>
            <person name="Sudianto E."/>
            <person name="Hsu M.H."/>
            <person name="Wu K.P."/>
            <person name="Wang L.N."/>
            <person name="Leebens-Mack J.H."/>
            <person name="Tsai I.J."/>
        </authorList>
    </citation>
    <scope>NUCLEOTIDE SEQUENCE [LARGE SCALE GENOMIC DNA]</scope>
    <source>
        <strain evidence="9">cv. Chaw 1501</strain>
        <tissue evidence="8">Young leaves</tissue>
    </source>
</reference>
<sequence length="520" mass="56629">MTDPSSPLLSRFNSSESGLQSEEKVSRPSLDDTIEECIGCLGPAQLLQTLLVSIAWVFDAQQTFINIFTDAEPSKDCIHAKEDPSCCSATGPKHSWGWAEPGRESIISEWGLTCAGPLVAGLPASAFFAGCLVGGLLLATLADSRLGRKNMLLISCLIMSVAGVLTAFSPNIWVYSALRFIGGFGRATIGTCALVLLTEFIGKKWRGQMGIIGFFCFTFGFLSLPAMAYFSRGSSWRTLYLWTSIPTILYCILIKFCVYESPRWLFVRGRKEEAIQILATIAKANGKMELNSSCFSQVYLQEETWNVDVYSSLKILWTKRWAFRRLSAVMVVGLGVGLVYYGMPLGVGNLNFNLYLSTTFNALAELPSALLTLFLIGRMNRKVAVLGFTTVSGICSVLCVLVGGGKRKGLQIGVEVVSFFSACSAFNVLLIYTLELFPTSVRNSALSMVRQALVLGGVFSPMLVVAGRKDNFLSYGVFGLVIGACGFLVTSLPETRKRGFCDTMEEEEYKEIAASNGVNA</sequence>
<keyword evidence="9" id="KW-1185">Reference proteome</keyword>
<comment type="caution">
    <text evidence="8">The sequence shown here is derived from an EMBL/GenBank/DDBJ whole genome shotgun (WGS) entry which is preliminary data.</text>
</comment>
<dbReference type="GO" id="GO:0016020">
    <property type="term" value="C:membrane"/>
    <property type="evidence" value="ECO:0007669"/>
    <property type="project" value="UniProtKB-SubCell"/>
</dbReference>
<feature type="transmembrane region" description="Helical" evidence="6">
    <location>
        <begin position="322"/>
        <end position="342"/>
    </location>
</feature>
<feature type="transmembrane region" description="Helical" evidence="6">
    <location>
        <begin position="239"/>
        <end position="258"/>
    </location>
</feature>
<accession>A0A3S3QPN9</accession>
<evidence type="ECO:0000256" key="4">
    <source>
        <dbReference type="ARBA" id="ARBA00023136"/>
    </source>
</evidence>
<evidence type="ECO:0000313" key="8">
    <source>
        <dbReference type="EMBL" id="RWR88437.1"/>
    </source>
</evidence>
<dbReference type="InterPro" id="IPR020846">
    <property type="entry name" value="MFS_dom"/>
</dbReference>
<dbReference type="SUPFAM" id="SSF103473">
    <property type="entry name" value="MFS general substrate transporter"/>
    <property type="match status" value="1"/>
</dbReference>
<keyword evidence="4 6" id="KW-0472">Membrane</keyword>
<dbReference type="OrthoDB" id="5296287at2759"/>
<dbReference type="Gene3D" id="1.20.1250.20">
    <property type="entry name" value="MFS general substrate transporter like domains"/>
    <property type="match status" value="1"/>
</dbReference>
<feature type="transmembrane region" description="Helical" evidence="6">
    <location>
        <begin position="416"/>
        <end position="437"/>
    </location>
</feature>
<feature type="transmembrane region" description="Helical" evidence="6">
    <location>
        <begin position="209"/>
        <end position="227"/>
    </location>
</feature>
<gene>
    <name evidence="8" type="ORF">CKAN_01744700</name>
</gene>
<dbReference type="AlphaFoldDB" id="A0A3S3QPN9"/>
<evidence type="ECO:0000259" key="7">
    <source>
        <dbReference type="PROSITE" id="PS50850"/>
    </source>
</evidence>
<proteinExistence type="predicted"/>
<dbReference type="PANTHER" id="PTHR24064">
    <property type="entry name" value="SOLUTE CARRIER FAMILY 22 MEMBER"/>
    <property type="match status" value="1"/>
</dbReference>
<dbReference type="InterPro" id="IPR036259">
    <property type="entry name" value="MFS_trans_sf"/>
</dbReference>
<feature type="domain" description="Major facilitator superfamily (MFS) profile" evidence="7">
    <location>
        <begin position="48"/>
        <end position="497"/>
    </location>
</feature>
<name>A0A3S3QPN9_9MAGN</name>
<feature type="transmembrane region" description="Helical" evidence="6">
    <location>
        <begin position="174"/>
        <end position="197"/>
    </location>
</feature>
<dbReference type="PROSITE" id="PS50850">
    <property type="entry name" value="MFS"/>
    <property type="match status" value="1"/>
</dbReference>
<evidence type="ECO:0000256" key="3">
    <source>
        <dbReference type="ARBA" id="ARBA00022989"/>
    </source>
</evidence>
<keyword evidence="3 6" id="KW-1133">Transmembrane helix</keyword>
<feature type="transmembrane region" description="Helical" evidence="6">
    <location>
        <begin position="383"/>
        <end position="404"/>
    </location>
</feature>
<feature type="transmembrane region" description="Helical" evidence="6">
    <location>
        <begin position="151"/>
        <end position="168"/>
    </location>
</feature>
<keyword evidence="2 6" id="KW-0812">Transmembrane</keyword>
<feature type="transmembrane region" description="Helical" evidence="6">
    <location>
        <begin position="472"/>
        <end position="490"/>
    </location>
</feature>
<organism evidence="8 9">
    <name type="scientific">Cinnamomum micranthum f. kanehirae</name>
    <dbReference type="NCBI Taxonomy" id="337451"/>
    <lineage>
        <taxon>Eukaryota</taxon>
        <taxon>Viridiplantae</taxon>
        <taxon>Streptophyta</taxon>
        <taxon>Embryophyta</taxon>
        <taxon>Tracheophyta</taxon>
        <taxon>Spermatophyta</taxon>
        <taxon>Magnoliopsida</taxon>
        <taxon>Magnoliidae</taxon>
        <taxon>Laurales</taxon>
        <taxon>Lauraceae</taxon>
        <taxon>Cinnamomum</taxon>
    </lineage>
</organism>
<feature type="region of interest" description="Disordered" evidence="5">
    <location>
        <begin position="1"/>
        <end position="28"/>
    </location>
</feature>
<dbReference type="Pfam" id="PF00083">
    <property type="entry name" value="Sugar_tr"/>
    <property type="match status" value="1"/>
</dbReference>
<evidence type="ECO:0000256" key="1">
    <source>
        <dbReference type="ARBA" id="ARBA00004141"/>
    </source>
</evidence>
<feature type="transmembrane region" description="Helical" evidence="6">
    <location>
        <begin position="449"/>
        <end position="466"/>
    </location>
</feature>
<evidence type="ECO:0000256" key="6">
    <source>
        <dbReference type="SAM" id="Phobius"/>
    </source>
</evidence>
<dbReference type="InterPro" id="IPR005828">
    <property type="entry name" value="MFS_sugar_transport-like"/>
</dbReference>
<evidence type="ECO:0000256" key="5">
    <source>
        <dbReference type="SAM" id="MobiDB-lite"/>
    </source>
</evidence>
<feature type="transmembrane region" description="Helical" evidence="6">
    <location>
        <begin position="118"/>
        <end position="139"/>
    </location>
</feature>
<protein>
    <submittedName>
        <fullName evidence="8">Organic cation/carnitine transporter 3-like protein</fullName>
    </submittedName>
</protein>
<evidence type="ECO:0000313" key="9">
    <source>
        <dbReference type="Proteomes" id="UP000283530"/>
    </source>
</evidence>
<dbReference type="Proteomes" id="UP000283530">
    <property type="component" value="Unassembled WGS sequence"/>
</dbReference>
<dbReference type="EMBL" id="QPKB01000007">
    <property type="protein sequence ID" value="RWR88437.1"/>
    <property type="molecule type" value="Genomic_DNA"/>
</dbReference>
<evidence type="ECO:0000256" key="2">
    <source>
        <dbReference type="ARBA" id="ARBA00022692"/>
    </source>
</evidence>
<comment type="subcellular location">
    <subcellularLocation>
        <location evidence="1">Membrane</location>
        <topology evidence="1">Multi-pass membrane protein</topology>
    </subcellularLocation>
</comment>